<evidence type="ECO:0000313" key="1">
    <source>
        <dbReference type="EMBL" id="KAF9451565.1"/>
    </source>
</evidence>
<keyword evidence="2" id="KW-1185">Reference proteome</keyword>
<organism evidence="1 2">
    <name type="scientific">Macrolepiota fuliginosa MF-IS2</name>
    <dbReference type="NCBI Taxonomy" id="1400762"/>
    <lineage>
        <taxon>Eukaryota</taxon>
        <taxon>Fungi</taxon>
        <taxon>Dikarya</taxon>
        <taxon>Basidiomycota</taxon>
        <taxon>Agaricomycotina</taxon>
        <taxon>Agaricomycetes</taxon>
        <taxon>Agaricomycetidae</taxon>
        <taxon>Agaricales</taxon>
        <taxon>Agaricineae</taxon>
        <taxon>Agaricaceae</taxon>
        <taxon>Macrolepiota</taxon>
    </lineage>
</organism>
<reference evidence="1" key="1">
    <citation type="submission" date="2020-11" db="EMBL/GenBank/DDBJ databases">
        <authorList>
            <consortium name="DOE Joint Genome Institute"/>
            <person name="Ahrendt S."/>
            <person name="Riley R."/>
            <person name="Andreopoulos W."/>
            <person name="Labutti K."/>
            <person name="Pangilinan J."/>
            <person name="Ruiz-Duenas F.J."/>
            <person name="Barrasa J.M."/>
            <person name="Sanchez-Garcia M."/>
            <person name="Camarero S."/>
            <person name="Miyauchi S."/>
            <person name="Serrano A."/>
            <person name="Linde D."/>
            <person name="Babiker R."/>
            <person name="Drula E."/>
            <person name="Ayuso-Fernandez I."/>
            <person name="Pacheco R."/>
            <person name="Padilla G."/>
            <person name="Ferreira P."/>
            <person name="Barriuso J."/>
            <person name="Kellner H."/>
            <person name="Castanera R."/>
            <person name="Alfaro M."/>
            <person name="Ramirez L."/>
            <person name="Pisabarro A.G."/>
            <person name="Kuo A."/>
            <person name="Tritt A."/>
            <person name="Lipzen A."/>
            <person name="He G."/>
            <person name="Yan M."/>
            <person name="Ng V."/>
            <person name="Cullen D."/>
            <person name="Martin F."/>
            <person name="Rosso M.-N."/>
            <person name="Henrissat B."/>
            <person name="Hibbett D."/>
            <person name="Martinez A.T."/>
            <person name="Grigoriev I.V."/>
        </authorList>
    </citation>
    <scope>NUCLEOTIDE SEQUENCE</scope>
    <source>
        <strain evidence="1">MF-IS2</strain>
    </source>
</reference>
<dbReference type="EMBL" id="MU151083">
    <property type="protein sequence ID" value="KAF9451565.1"/>
    <property type="molecule type" value="Genomic_DNA"/>
</dbReference>
<gene>
    <name evidence="1" type="ORF">P691DRAFT_786756</name>
</gene>
<accession>A0A9P5XL71</accession>
<name>A0A9P5XL71_9AGAR</name>
<protein>
    <submittedName>
        <fullName evidence="1">Uncharacterized protein</fullName>
    </submittedName>
</protein>
<dbReference type="Proteomes" id="UP000807342">
    <property type="component" value="Unassembled WGS sequence"/>
</dbReference>
<comment type="caution">
    <text evidence="1">The sequence shown here is derived from an EMBL/GenBank/DDBJ whole genome shotgun (WGS) entry which is preliminary data.</text>
</comment>
<evidence type="ECO:0000313" key="2">
    <source>
        <dbReference type="Proteomes" id="UP000807342"/>
    </source>
</evidence>
<dbReference type="AlphaFoldDB" id="A0A9P5XL71"/>
<sequence>MLDSVGSGYEGPRKWDRMKTTLLPAAKVILRLGNYERVCQTRLWRELSGNDVRSSQRREAATTDSIVDDDDAARAAYHLGDKTPTDHRVEHTAIATYLSVVEITERS</sequence>
<proteinExistence type="predicted"/>